<dbReference type="InterPro" id="IPR019734">
    <property type="entry name" value="TPR_rpt"/>
</dbReference>
<keyword evidence="4" id="KW-0472">Membrane</keyword>
<dbReference type="HOGENOM" id="CLU_071416_2_0_3"/>
<evidence type="ECO:0000256" key="3">
    <source>
        <dbReference type="PROSITE-ProRule" id="PRU00339"/>
    </source>
</evidence>
<protein>
    <submittedName>
        <fullName evidence="5">Tetratricopeptide repeat protein</fullName>
    </submittedName>
</protein>
<keyword evidence="2 3" id="KW-0802">TPR repeat</keyword>
<evidence type="ECO:0000256" key="4">
    <source>
        <dbReference type="SAM" id="Phobius"/>
    </source>
</evidence>
<dbReference type="EMBL" id="CP003944">
    <property type="protein sequence ID" value="AFZ50377.1"/>
    <property type="molecule type" value="Genomic_DNA"/>
</dbReference>
<dbReference type="PATRIC" id="fig|13035.3.peg.1936"/>
<keyword evidence="1" id="KW-0677">Repeat</keyword>
<accession>K9YV28</accession>
<dbReference type="AlphaFoldDB" id="K9YV28"/>
<gene>
    <name evidence="5" type="ORF">Dacsa_1713</name>
</gene>
<sequence length="184" mass="21619">MKDNLILFYLSLLVIILAVSGFFLFRQILKTRGKDKRIATLQKQVKDQSATAKEYYELASLYVEKKLYVQATKLLQKAVKFKTLEEENRALIYNAMGYAYFAQGQYDLAIRQYKEALKFYPEYVIALNNLANAYQQKKLTAQAIETYEATLKYDPENQIANRQLEKLRKRFVKQPNQEEETSKK</sequence>
<keyword evidence="4" id="KW-0812">Transmembrane</keyword>
<organism evidence="5 6">
    <name type="scientific">Dactylococcopsis salina (strain PCC 8305)</name>
    <name type="common">Myxobactron salinum</name>
    <dbReference type="NCBI Taxonomy" id="13035"/>
    <lineage>
        <taxon>Bacteria</taxon>
        <taxon>Bacillati</taxon>
        <taxon>Cyanobacteriota</taxon>
        <taxon>Cyanophyceae</taxon>
        <taxon>Nodosilineales</taxon>
        <taxon>Cymatolegaceae</taxon>
        <taxon>Dactylococcopsis</taxon>
    </lineage>
</organism>
<feature type="transmembrane region" description="Helical" evidence="4">
    <location>
        <begin position="6"/>
        <end position="25"/>
    </location>
</feature>
<keyword evidence="6" id="KW-1185">Reference proteome</keyword>
<dbReference type="STRING" id="13035.Dacsa_1713"/>
<keyword evidence="4" id="KW-1133">Transmembrane helix</keyword>
<dbReference type="PANTHER" id="PTHR45641:SF19">
    <property type="entry name" value="NEPHROCYSTIN-3"/>
    <property type="match status" value="1"/>
</dbReference>
<dbReference type="eggNOG" id="COG4783">
    <property type="taxonomic scope" value="Bacteria"/>
</dbReference>
<evidence type="ECO:0000256" key="2">
    <source>
        <dbReference type="ARBA" id="ARBA00022803"/>
    </source>
</evidence>
<evidence type="ECO:0000256" key="1">
    <source>
        <dbReference type="ARBA" id="ARBA00022737"/>
    </source>
</evidence>
<dbReference type="PANTHER" id="PTHR45641">
    <property type="entry name" value="TETRATRICOPEPTIDE REPEAT PROTEIN (AFU_ORTHOLOGUE AFUA_6G03870)"/>
    <property type="match status" value="1"/>
</dbReference>
<dbReference type="PROSITE" id="PS50293">
    <property type="entry name" value="TPR_REGION"/>
    <property type="match status" value="1"/>
</dbReference>
<dbReference type="SUPFAM" id="SSF48452">
    <property type="entry name" value="TPR-like"/>
    <property type="match status" value="1"/>
</dbReference>
<dbReference type="SMART" id="SM00028">
    <property type="entry name" value="TPR"/>
    <property type="match status" value="3"/>
</dbReference>
<dbReference type="Proteomes" id="UP000010482">
    <property type="component" value="Chromosome"/>
</dbReference>
<dbReference type="RefSeq" id="WP_015229374.1">
    <property type="nucleotide sequence ID" value="NC_019780.1"/>
</dbReference>
<evidence type="ECO:0000313" key="5">
    <source>
        <dbReference type="EMBL" id="AFZ50377.1"/>
    </source>
</evidence>
<reference evidence="5" key="1">
    <citation type="submission" date="2012-04" db="EMBL/GenBank/DDBJ databases">
        <title>Finished genome of Dactylococcopsis salina PCC 8305.</title>
        <authorList>
            <consortium name="US DOE Joint Genome Institute"/>
            <person name="Gugger M."/>
            <person name="Coursin T."/>
            <person name="Rippka R."/>
            <person name="Tandeau De Marsac N."/>
            <person name="Huntemann M."/>
            <person name="Wei C.-L."/>
            <person name="Han J."/>
            <person name="Detter J.C."/>
            <person name="Han C."/>
            <person name="Tapia R."/>
            <person name="Daligault H."/>
            <person name="Chen A."/>
            <person name="Krypides N."/>
            <person name="Mavromatis K."/>
            <person name="Markowitz V."/>
            <person name="Szeto E."/>
            <person name="Ivanova N."/>
            <person name="Ovchinnikova G."/>
            <person name="Pagani I."/>
            <person name="Pati A."/>
            <person name="Goodwin L."/>
            <person name="Peters L."/>
            <person name="Pitluck S."/>
            <person name="Woyke T."/>
            <person name="Kerfeld C."/>
        </authorList>
    </citation>
    <scope>NUCLEOTIDE SEQUENCE [LARGE SCALE GENOMIC DNA]</scope>
    <source>
        <strain evidence="5">PCC 8305</strain>
    </source>
</reference>
<dbReference type="Pfam" id="PF13414">
    <property type="entry name" value="TPR_11"/>
    <property type="match status" value="1"/>
</dbReference>
<proteinExistence type="predicted"/>
<dbReference type="OrthoDB" id="485055at2"/>
<dbReference type="Gene3D" id="1.25.40.10">
    <property type="entry name" value="Tetratricopeptide repeat domain"/>
    <property type="match status" value="1"/>
</dbReference>
<name>K9YV28_DACS8</name>
<feature type="repeat" description="TPR" evidence="3">
    <location>
        <begin position="124"/>
        <end position="157"/>
    </location>
</feature>
<dbReference type="PROSITE" id="PS50005">
    <property type="entry name" value="TPR"/>
    <property type="match status" value="2"/>
</dbReference>
<evidence type="ECO:0000313" key="6">
    <source>
        <dbReference type="Proteomes" id="UP000010482"/>
    </source>
</evidence>
<dbReference type="KEGG" id="dsl:Dacsa_1713"/>
<feature type="repeat" description="TPR" evidence="3">
    <location>
        <begin position="90"/>
        <end position="123"/>
    </location>
</feature>
<dbReference type="InterPro" id="IPR011990">
    <property type="entry name" value="TPR-like_helical_dom_sf"/>
</dbReference>